<dbReference type="Gene3D" id="2.10.80.10">
    <property type="entry name" value="Lipase, subunit A"/>
    <property type="match status" value="1"/>
</dbReference>
<proteinExistence type="evidence at transcript level"/>
<feature type="compositionally biased region" description="Basic and acidic residues" evidence="1">
    <location>
        <begin position="42"/>
        <end position="51"/>
    </location>
</feature>
<sequence>MVSRPLTSCLLSVLVAIPLQLFTTTTALPNTEVFPASAPEAPKSDQLKQENEPCDGNEECSHELCCVRPDINNGTICRPLSQENEECSITTLQEHTAPAVPSCRSDDESKRVIKHEPPYDGRCPCISDLECSFSGVRPKAAAEKEQSEEEEAPLGKCQSKKHQKTPEQSPVGTARKERK</sequence>
<feature type="region of interest" description="Disordered" evidence="1">
    <location>
        <begin position="136"/>
        <end position="179"/>
    </location>
</feature>
<feature type="chain" id="PRO_5001516274" evidence="2">
    <location>
        <begin position="28"/>
        <end position="179"/>
    </location>
</feature>
<accession>A0A023G3Z9</accession>
<evidence type="ECO:0000256" key="2">
    <source>
        <dbReference type="SAM" id="SignalP"/>
    </source>
</evidence>
<feature type="region of interest" description="Disordered" evidence="1">
    <location>
        <begin position="34"/>
        <end position="53"/>
    </location>
</feature>
<evidence type="ECO:0000256" key="1">
    <source>
        <dbReference type="SAM" id="MobiDB-lite"/>
    </source>
</evidence>
<keyword evidence="2" id="KW-0732">Signal</keyword>
<organism evidence="3">
    <name type="scientific">Amblyomma triste</name>
    <name type="common">Neotropical tick</name>
    <dbReference type="NCBI Taxonomy" id="251400"/>
    <lineage>
        <taxon>Eukaryota</taxon>
        <taxon>Metazoa</taxon>
        <taxon>Ecdysozoa</taxon>
        <taxon>Arthropoda</taxon>
        <taxon>Chelicerata</taxon>
        <taxon>Arachnida</taxon>
        <taxon>Acari</taxon>
        <taxon>Parasitiformes</taxon>
        <taxon>Ixodida</taxon>
        <taxon>Ixodoidea</taxon>
        <taxon>Ixodidae</taxon>
        <taxon>Amblyomminae</taxon>
        <taxon>Amblyomma</taxon>
    </lineage>
</organism>
<reference evidence="3" key="1">
    <citation type="submission" date="2014-03" db="EMBL/GenBank/DDBJ databases">
        <title>The sialotranscriptome of Amblyomma triste, Amblyomma parvum and Amblyomma cajennense ticks, uncovered by 454-based RNA-seq.</title>
        <authorList>
            <person name="Garcia G.R."/>
            <person name="Gardinassi L.G."/>
            <person name="Ribeiro J.M."/>
            <person name="Anatriello E."/>
            <person name="Ferreira B.R."/>
            <person name="Moreira H.N."/>
            <person name="Mafra C."/>
            <person name="Olegario M.M."/>
            <person name="Szabo P.J."/>
            <person name="Miranda-Santos I.K."/>
            <person name="Maruyama S.R."/>
        </authorList>
    </citation>
    <scope>NUCLEOTIDE SEQUENCE</scope>
    <source>
        <strain evidence="3">Mato Grasso do Sul</strain>
        <tissue evidence="3">Salivary glands</tissue>
    </source>
</reference>
<dbReference type="AlphaFoldDB" id="A0A023G3Z9"/>
<name>A0A023G3Z9_AMBTT</name>
<dbReference type="EMBL" id="GBBM01006859">
    <property type="protein sequence ID" value="JAC28559.1"/>
    <property type="molecule type" value="mRNA"/>
</dbReference>
<feature type="signal peptide" evidence="2">
    <location>
        <begin position="1"/>
        <end position="27"/>
    </location>
</feature>
<protein>
    <submittedName>
        <fullName evidence="3">Putative secreted protein</fullName>
    </submittedName>
</protein>
<evidence type="ECO:0000313" key="3">
    <source>
        <dbReference type="EMBL" id="JAC28559.1"/>
    </source>
</evidence>